<dbReference type="InterPro" id="IPR009061">
    <property type="entry name" value="DNA-bd_dom_put_sf"/>
</dbReference>
<dbReference type="OrthoDB" id="9811174at2"/>
<dbReference type="InterPro" id="IPR047057">
    <property type="entry name" value="MerR_fam"/>
</dbReference>
<evidence type="ECO:0000259" key="2">
    <source>
        <dbReference type="PROSITE" id="PS50937"/>
    </source>
</evidence>
<dbReference type="EMBL" id="VDFP01000003">
    <property type="protein sequence ID" value="MQS75279.1"/>
    <property type="molecule type" value="Genomic_DNA"/>
</dbReference>
<dbReference type="GO" id="GO:0003700">
    <property type="term" value="F:DNA-binding transcription factor activity"/>
    <property type="evidence" value="ECO:0007669"/>
    <property type="project" value="InterPro"/>
</dbReference>
<gene>
    <name evidence="4" type="ORF">FHL05_06965</name>
    <name evidence="3" type="ORF">FHL06_02570</name>
</gene>
<feature type="domain" description="HTH merR-type" evidence="2">
    <location>
        <begin position="1"/>
        <end position="70"/>
    </location>
</feature>
<protein>
    <submittedName>
        <fullName evidence="3">MerR family transcriptional regulator</fullName>
    </submittedName>
</protein>
<dbReference type="GO" id="GO:0003677">
    <property type="term" value="F:DNA binding"/>
    <property type="evidence" value="ECO:0007669"/>
    <property type="project" value="UniProtKB-KW"/>
</dbReference>
<dbReference type="Proteomes" id="UP000414364">
    <property type="component" value="Unassembled WGS sequence"/>
</dbReference>
<dbReference type="PANTHER" id="PTHR30204">
    <property type="entry name" value="REDOX-CYCLING DRUG-SENSING TRANSCRIPTIONAL ACTIVATOR SOXR"/>
    <property type="match status" value="1"/>
</dbReference>
<comment type="caution">
    <text evidence="3">The sequence shown here is derived from an EMBL/GenBank/DDBJ whole genome shotgun (WGS) entry which is preliminary data.</text>
</comment>
<evidence type="ECO:0000256" key="1">
    <source>
        <dbReference type="ARBA" id="ARBA00023125"/>
    </source>
</evidence>
<evidence type="ECO:0000313" key="4">
    <source>
        <dbReference type="EMBL" id="MQS97629.1"/>
    </source>
</evidence>
<evidence type="ECO:0000313" key="3">
    <source>
        <dbReference type="EMBL" id="MQS75279.1"/>
    </source>
</evidence>
<keyword evidence="5" id="KW-1185">Reference proteome</keyword>
<evidence type="ECO:0000313" key="6">
    <source>
        <dbReference type="Proteomes" id="UP000414364"/>
    </source>
</evidence>
<sequence>MLKISEVSKKIDLPIATIRYYTDLGLVPSVIRDDEGQRIFDDEAIVWLQGIQFQRELGTPIPEIKEYIELSQKTGPIALQKRHDLLLKQYIRAQEQKSASQIRLDKLNKKIQLENDIISGKKRDSLSAARRFN</sequence>
<accession>A0A5P0ZME0</accession>
<reference evidence="5 6" key="1">
    <citation type="journal article" date="2019" name="Syst. Appl. Microbiol.">
        <title>Polyphasic characterization of two novel Lactobacillus spp. isolated from blown salami packages: Description of Lactobacillus halodurans sp. nov. and Lactobacillus salsicarnum sp. nov.</title>
        <authorList>
            <person name="Schuster J.A."/>
            <person name="Klingl A."/>
            <person name="Vogel R.F."/>
            <person name="Ehrmann M.A."/>
        </authorList>
    </citation>
    <scope>NUCLEOTIDE SEQUENCE [LARGE SCALE GENOMIC DNA]</scope>
    <source>
        <strain evidence="4 5">TMW 1.1920</strain>
        <strain evidence="3 6">TMW 1.2172</strain>
    </source>
</reference>
<dbReference type="Pfam" id="PF13411">
    <property type="entry name" value="MerR_1"/>
    <property type="match status" value="1"/>
</dbReference>
<dbReference type="InterPro" id="IPR000551">
    <property type="entry name" value="MerR-type_HTH_dom"/>
</dbReference>
<dbReference type="SMART" id="SM00422">
    <property type="entry name" value="HTH_MERR"/>
    <property type="match status" value="1"/>
</dbReference>
<dbReference type="RefSeq" id="WP_153384690.1">
    <property type="nucleotide sequence ID" value="NZ_VDFO01000022.1"/>
</dbReference>
<name>A0A5P0ZME0_9LACO</name>
<dbReference type="Proteomes" id="UP000371423">
    <property type="component" value="Unassembled WGS sequence"/>
</dbReference>
<dbReference type="PANTHER" id="PTHR30204:SF98">
    <property type="entry name" value="HTH-TYPE TRANSCRIPTIONAL REGULATOR ADHR"/>
    <property type="match status" value="1"/>
</dbReference>
<proteinExistence type="predicted"/>
<keyword evidence="1" id="KW-0238">DNA-binding</keyword>
<dbReference type="SUPFAM" id="SSF46955">
    <property type="entry name" value="Putative DNA-binding domain"/>
    <property type="match status" value="1"/>
</dbReference>
<evidence type="ECO:0000313" key="5">
    <source>
        <dbReference type="Proteomes" id="UP000371423"/>
    </source>
</evidence>
<dbReference type="EMBL" id="VDFO01000022">
    <property type="protein sequence ID" value="MQS97629.1"/>
    <property type="molecule type" value="Genomic_DNA"/>
</dbReference>
<dbReference type="PROSITE" id="PS50937">
    <property type="entry name" value="HTH_MERR_2"/>
    <property type="match status" value="1"/>
</dbReference>
<organism evidence="3 6">
    <name type="scientific">Companilactobacillus halodurans</name>
    <dbReference type="NCBI Taxonomy" id="2584183"/>
    <lineage>
        <taxon>Bacteria</taxon>
        <taxon>Bacillati</taxon>
        <taxon>Bacillota</taxon>
        <taxon>Bacilli</taxon>
        <taxon>Lactobacillales</taxon>
        <taxon>Lactobacillaceae</taxon>
        <taxon>Companilactobacillus</taxon>
    </lineage>
</organism>
<dbReference type="Gene3D" id="1.10.1660.10">
    <property type="match status" value="1"/>
</dbReference>
<dbReference type="AlphaFoldDB" id="A0A5P0ZME0"/>